<dbReference type="PANTHER" id="PTHR16026:SF0">
    <property type="entry name" value="CARTILAGE ACIDIC PROTEIN 1"/>
    <property type="match status" value="1"/>
</dbReference>
<dbReference type="SUPFAM" id="SSF48452">
    <property type="entry name" value="TPR-like"/>
    <property type="match status" value="2"/>
</dbReference>
<dbReference type="SUPFAM" id="SSF69318">
    <property type="entry name" value="Integrin alpha N-terminal domain"/>
    <property type="match status" value="1"/>
</dbReference>
<dbReference type="InterPro" id="IPR011519">
    <property type="entry name" value="UnbV_ASPIC"/>
</dbReference>
<dbReference type="Gene3D" id="2.130.10.130">
    <property type="entry name" value="Integrin alpha, N-terminal"/>
    <property type="match status" value="1"/>
</dbReference>
<keyword evidence="1" id="KW-0732">Signal</keyword>
<dbReference type="InterPro" id="IPR011990">
    <property type="entry name" value="TPR-like_helical_dom_sf"/>
</dbReference>
<keyword evidence="2" id="KW-1133">Transmembrane helix</keyword>
<keyword evidence="2" id="KW-0812">Transmembrane</keyword>
<dbReference type="Pfam" id="PF07593">
    <property type="entry name" value="UnbV_ASPIC"/>
    <property type="match status" value="1"/>
</dbReference>
<evidence type="ECO:0000313" key="4">
    <source>
        <dbReference type="EMBL" id="HGT41068.1"/>
    </source>
</evidence>
<keyword evidence="2" id="KW-0472">Membrane</keyword>
<dbReference type="InterPro" id="IPR027039">
    <property type="entry name" value="Crtac1"/>
</dbReference>
<reference evidence="4" key="1">
    <citation type="journal article" date="2020" name="mSystems">
        <title>Genome- and Community-Level Interaction Insights into Carbon Utilization and Element Cycling Functions of Hydrothermarchaeota in Hydrothermal Sediment.</title>
        <authorList>
            <person name="Zhou Z."/>
            <person name="Liu Y."/>
            <person name="Xu W."/>
            <person name="Pan J."/>
            <person name="Luo Z.H."/>
            <person name="Li M."/>
        </authorList>
    </citation>
    <scope>NUCLEOTIDE SEQUENCE [LARGE SCALE GENOMIC DNA]</scope>
    <source>
        <strain evidence="4">SpSt-508</strain>
    </source>
</reference>
<gene>
    <name evidence="4" type="ORF">ENS64_17620</name>
</gene>
<dbReference type="InterPro" id="IPR013517">
    <property type="entry name" value="FG-GAP"/>
</dbReference>
<comment type="caution">
    <text evidence="4">The sequence shown here is derived from an EMBL/GenBank/DDBJ whole genome shotgun (WGS) entry which is preliminary data.</text>
</comment>
<evidence type="ECO:0000256" key="1">
    <source>
        <dbReference type="ARBA" id="ARBA00022729"/>
    </source>
</evidence>
<dbReference type="AlphaFoldDB" id="A0A7C4QTJ8"/>
<accession>A0A7C4QTJ8</accession>
<dbReference type="Gene3D" id="1.25.40.10">
    <property type="entry name" value="Tetratricopeptide repeat domain"/>
    <property type="match status" value="1"/>
</dbReference>
<name>A0A7C4QTJ8_9PLAN</name>
<protein>
    <recommendedName>
        <fullName evidence="3">ASPIC/UnbV domain-containing protein</fullName>
    </recommendedName>
</protein>
<evidence type="ECO:0000256" key="2">
    <source>
        <dbReference type="SAM" id="Phobius"/>
    </source>
</evidence>
<feature type="domain" description="ASPIC/UnbV" evidence="3">
    <location>
        <begin position="993"/>
        <end position="1059"/>
    </location>
</feature>
<dbReference type="Pfam" id="PF13517">
    <property type="entry name" value="FG-GAP_3"/>
    <property type="match status" value="1"/>
</dbReference>
<dbReference type="EMBL" id="DSVQ01000019">
    <property type="protein sequence ID" value="HGT41068.1"/>
    <property type="molecule type" value="Genomic_DNA"/>
</dbReference>
<organism evidence="4">
    <name type="scientific">Schlesneria paludicola</name>
    <dbReference type="NCBI Taxonomy" id="360056"/>
    <lineage>
        <taxon>Bacteria</taxon>
        <taxon>Pseudomonadati</taxon>
        <taxon>Planctomycetota</taxon>
        <taxon>Planctomycetia</taxon>
        <taxon>Planctomycetales</taxon>
        <taxon>Planctomycetaceae</taxon>
        <taxon>Schlesneria</taxon>
    </lineage>
</organism>
<feature type="transmembrane region" description="Helical" evidence="2">
    <location>
        <begin position="87"/>
        <end position="106"/>
    </location>
</feature>
<sequence>MRGNTVTSCRVPHRGPPAGCRRSGMRVLAGGLARIRLIPCGCEARPGRRECPLSHEPIITSSKGASVMPSVREGREPRRAAAGSRRWVALVLVLCVASGLAGWWRWQSWSSATSLLAQAETAWSQARFADAERLALSAWQGDKARTDAVLLAARAAMAQQAWERALLHLQPLTTGRGPHSLEAQILAAELLHRRVQRLGAAERAYRAVLARDAEHIAAHSGLADLLSLCGRKAEAVPHILHLLRAGIETEHLLLLARADGVIDDLAALQAARRADPDDPNPLLGLAWRAARDEQYASALQLVRQALQQQPDLAAAHLLLGQVWLAQRRHDEYDAWQDQLPPGAFEFGETWDLLGRMAEQRQLTREALRCYWESVRRSPERKGPAIALSRLLAENGRTADAAVFREHVRRLQNLEETQNRALFSGDQGRVDLLDELCQAYEAAGRLWEAWAWRRFADTLSDSATNGHADRARLAQLLSGAPLTLMVDSANPALRVDLSSYPLPQRGRGSPASAAAAHGVAEPRSVSQRAIPSAVAASPQFRDDAASAGLHFRYFNGSEGVPSRRMFEFTGGGLAVLDYDADGFADVYLTQGRRWPPTAPDPDHGDLLFRNLAGEHFVDVSPQAGIIEQGFGQGATVGDYNCDGFPDVLVANIGRNVLWENRGDGTFADVTSASGLAGDEWTTSVLLADLNADALPDIYEVNYVTAPDVFDRVCRHPDGSPKLCMPFEFYPQPDRLWLNRGDGGFRDATAEVLGEIPLGMGLGIAAWDAHGNGRLSLFVANDTTPCFFMTPAPAEAAGFALRECGVESGLAFNADGKATGAMGIAVGDIDDDGQMDLHVTNFYAEANSLFFAAAAGVFEDRARTAGLHQATWNQLGFGTQFLDADLDGRLELFIANGHVDDLRAWNRPYRMPAQLFRWDSTLRQFREWPSDVLGPYFQQTWLGRPVARWDWNRDGRDDLLIGHLDAPVALLTNVTPHSGRSLSVRLIGIQSNREALGTTVRVRWGDRTIVRQLTAGDGYQASNERRLVIGVGDAASLDEVTVAWPSGMVQTFRDVVVPQEWWLREGFAPQVP</sequence>
<evidence type="ECO:0000259" key="3">
    <source>
        <dbReference type="Pfam" id="PF07593"/>
    </source>
</evidence>
<dbReference type="InterPro" id="IPR028994">
    <property type="entry name" value="Integrin_alpha_N"/>
</dbReference>
<proteinExistence type="predicted"/>
<dbReference type="PANTHER" id="PTHR16026">
    <property type="entry name" value="CARTILAGE ACIDIC PROTEIN 1"/>
    <property type="match status" value="1"/>
</dbReference>